<dbReference type="GO" id="GO:0000462">
    <property type="term" value="P:maturation of SSU-rRNA from tricistronic rRNA transcript (SSU-rRNA, 5.8S rRNA, LSU-rRNA)"/>
    <property type="evidence" value="ECO:0007669"/>
    <property type="project" value="TreeGrafter"/>
</dbReference>
<dbReference type="GO" id="GO:0032040">
    <property type="term" value="C:small-subunit processome"/>
    <property type="evidence" value="ECO:0007669"/>
    <property type="project" value="TreeGrafter"/>
</dbReference>
<gene>
    <name evidence="1" type="ORF">M569_00423</name>
</gene>
<feature type="non-terminal residue" evidence="1">
    <location>
        <position position="1"/>
    </location>
</feature>
<dbReference type="OrthoDB" id="1924577at2759"/>
<dbReference type="PANTHER" id="PTHR13237">
    <property type="entry name" value="SOMETHING ABOUT SILENCING PROTEIN 10-RELATED"/>
    <property type="match status" value="1"/>
</dbReference>
<comment type="caution">
    <text evidence="1">The sequence shown here is derived from an EMBL/GenBank/DDBJ whole genome shotgun (WGS) entry which is preliminary data.</text>
</comment>
<name>S8ENF5_9LAMI</name>
<dbReference type="PANTHER" id="PTHR13237:SF8">
    <property type="entry name" value="SOMETHING ABOUT SILENCING PROTEIN 10"/>
    <property type="match status" value="1"/>
</dbReference>
<evidence type="ECO:0000313" key="1">
    <source>
        <dbReference type="EMBL" id="EPS74337.1"/>
    </source>
</evidence>
<reference evidence="1 2" key="1">
    <citation type="journal article" date="2013" name="BMC Genomics">
        <title>The miniature genome of a carnivorous plant Genlisea aurea contains a low number of genes and short non-coding sequences.</title>
        <authorList>
            <person name="Leushkin E.V."/>
            <person name="Sutormin R.A."/>
            <person name="Nabieva E.R."/>
            <person name="Penin A.A."/>
            <person name="Kondrashov A.S."/>
            <person name="Logacheva M.D."/>
        </authorList>
    </citation>
    <scope>NUCLEOTIDE SEQUENCE [LARGE SCALE GENOMIC DNA]</scope>
</reference>
<accession>S8ENF5</accession>
<dbReference type="Proteomes" id="UP000015453">
    <property type="component" value="Unassembled WGS sequence"/>
</dbReference>
<protein>
    <submittedName>
        <fullName evidence="1">Uncharacterized protein</fullName>
    </submittedName>
</protein>
<dbReference type="AlphaFoldDB" id="S8ENF5"/>
<sequence>IAFYLLLRSEGQPVRDHPVVSRLVEIKTLVDKAKEMDKIVPVDVNIILKTDVTTKKLAETNAEVGYDFLTNNHATTKEHVEVYNKTDRPKTCRSLIH</sequence>
<dbReference type="EMBL" id="AUSU01000104">
    <property type="protein sequence ID" value="EPS74337.1"/>
    <property type="molecule type" value="Genomic_DNA"/>
</dbReference>
<organism evidence="1 2">
    <name type="scientific">Genlisea aurea</name>
    <dbReference type="NCBI Taxonomy" id="192259"/>
    <lineage>
        <taxon>Eukaryota</taxon>
        <taxon>Viridiplantae</taxon>
        <taxon>Streptophyta</taxon>
        <taxon>Embryophyta</taxon>
        <taxon>Tracheophyta</taxon>
        <taxon>Spermatophyta</taxon>
        <taxon>Magnoliopsida</taxon>
        <taxon>eudicotyledons</taxon>
        <taxon>Gunneridae</taxon>
        <taxon>Pentapetalae</taxon>
        <taxon>asterids</taxon>
        <taxon>lamiids</taxon>
        <taxon>Lamiales</taxon>
        <taxon>Lentibulariaceae</taxon>
        <taxon>Genlisea</taxon>
    </lineage>
</organism>
<proteinExistence type="predicted"/>
<evidence type="ECO:0000313" key="2">
    <source>
        <dbReference type="Proteomes" id="UP000015453"/>
    </source>
</evidence>
<keyword evidence="2" id="KW-1185">Reference proteome</keyword>